<evidence type="ECO:0000313" key="2">
    <source>
        <dbReference type="EMBL" id="KAF2500791.1"/>
    </source>
</evidence>
<name>A0A6A6R888_9PEZI</name>
<dbReference type="InterPro" id="IPR042831">
    <property type="entry name" value="Ribosomal_mL40_fung"/>
</dbReference>
<protein>
    <submittedName>
        <fullName evidence="2">Uncharacterized protein</fullName>
    </submittedName>
</protein>
<organism evidence="2 3">
    <name type="scientific">Lophium mytilinum</name>
    <dbReference type="NCBI Taxonomy" id="390894"/>
    <lineage>
        <taxon>Eukaryota</taxon>
        <taxon>Fungi</taxon>
        <taxon>Dikarya</taxon>
        <taxon>Ascomycota</taxon>
        <taxon>Pezizomycotina</taxon>
        <taxon>Dothideomycetes</taxon>
        <taxon>Pleosporomycetidae</taxon>
        <taxon>Mytilinidiales</taxon>
        <taxon>Mytilinidiaceae</taxon>
        <taxon>Lophium</taxon>
    </lineage>
</organism>
<sequence length="207" mass="22956">MPPSRCLFTFRPTFRPTATSQLPPTCLLRKPCTPTSTPQTASFSSSSQLFARKGKGDKGDPRITSIRYHLSHALTPRPLRLSRLRALRHWTIHRAWQLHRNKQRAAAELTLEKQYASMRAACEALRLIDENGLTVPGGSGLSVGEEGYGGGVGVNEAKGVKGEGRNVGRLYRAAMDKTGVWDGVPIEYARCQTDFPAREGWNHGWTR</sequence>
<dbReference type="AlphaFoldDB" id="A0A6A6R888"/>
<dbReference type="GO" id="GO:0032543">
    <property type="term" value="P:mitochondrial translation"/>
    <property type="evidence" value="ECO:0007669"/>
    <property type="project" value="InterPro"/>
</dbReference>
<dbReference type="GO" id="GO:0003735">
    <property type="term" value="F:structural constituent of ribosome"/>
    <property type="evidence" value="ECO:0007669"/>
    <property type="project" value="InterPro"/>
</dbReference>
<dbReference type="PANTHER" id="PTHR39150:SF1">
    <property type="entry name" value="LARGE RIBOSOMAL SUBUNIT PROTEIN ML40"/>
    <property type="match status" value="1"/>
</dbReference>
<feature type="region of interest" description="Disordered" evidence="1">
    <location>
        <begin position="33"/>
        <end position="58"/>
    </location>
</feature>
<dbReference type="Proteomes" id="UP000799750">
    <property type="component" value="Unassembled WGS sequence"/>
</dbReference>
<feature type="compositionally biased region" description="Low complexity" evidence="1">
    <location>
        <begin position="33"/>
        <end position="51"/>
    </location>
</feature>
<proteinExistence type="predicted"/>
<reference evidence="2" key="1">
    <citation type="journal article" date="2020" name="Stud. Mycol.">
        <title>101 Dothideomycetes genomes: a test case for predicting lifestyles and emergence of pathogens.</title>
        <authorList>
            <person name="Haridas S."/>
            <person name="Albert R."/>
            <person name="Binder M."/>
            <person name="Bloem J."/>
            <person name="Labutti K."/>
            <person name="Salamov A."/>
            <person name="Andreopoulos B."/>
            <person name="Baker S."/>
            <person name="Barry K."/>
            <person name="Bills G."/>
            <person name="Bluhm B."/>
            <person name="Cannon C."/>
            <person name="Castanera R."/>
            <person name="Culley D."/>
            <person name="Daum C."/>
            <person name="Ezra D."/>
            <person name="Gonzalez J."/>
            <person name="Henrissat B."/>
            <person name="Kuo A."/>
            <person name="Liang C."/>
            <person name="Lipzen A."/>
            <person name="Lutzoni F."/>
            <person name="Magnuson J."/>
            <person name="Mondo S."/>
            <person name="Nolan M."/>
            <person name="Ohm R."/>
            <person name="Pangilinan J."/>
            <person name="Park H.-J."/>
            <person name="Ramirez L."/>
            <person name="Alfaro M."/>
            <person name="Sun H."/>
            <person name="Tritt A."/>
            <person name="Yoshinaga Y."/>
            <person name="Zwiers L.-H."/>
            <person name="Turgeon B."/>
            <person name="Goodwin S."/>
            <person name="Spatafora J."/>
            <person name="Crous P."/>
            <person name="Grigoriev I."/>
        </authorList>
    </citation>
    <scope>NUCLEOTIDE SEQUENCE</scope>
    <source>
        <strain evidence="2">CBS 269.34</strain>
    </source>
</reference>
<gene>
    <name evidence="2" type="ORF">BU16DRAFT_502857</name>
</gene>
<dbReference type="OrthoDB" id="2098203at2759"/>
<dbReference type="EMBL" id="MU004183">
    <property type="protein sequence ID" value="KAF2500791.1"/>
    <property type="molecule type" value="Genomic_DNA"/>
</dbReference>
<keyword evidence="3" id="KW-1185">Reference proteome</keyword>
<evidence type="ECO:0000256" key="1">
    <source>
        <dbReference type="SAM" id="MobiDB-lite"/>
    </source>
</evidence>
<accession>A0A6A6R888</accession>
<evidence type="ECO:0000313" key="3">
    <source>
        <dbReference type="Proteomes" id="UP000799750"/>
    </source>
</evidence>
<dbReference type="GO" id="GO:0005739">
    <property type="term" value="C:mitochondrion"/>
    <property type="evidence" value="ECO:0007669"/>
    <property type="project" value="GOC"/>
</dbReference>
<dbReference type="PANTHER" id="PTHR39150">
    <property type="entry name" value="54S RIBOSOMAL PROTEIN L28, MITOCHONDRIAL"/>
    <property type="match status" value="1"/>
</dbReference>
<dbReference type="Gene3D" id="6.10.250.3440">
    <property type="match status" value="1"/>
</dbReference>